<sequence length="89" mass="10353">IENDNNINEFGIEFEKNINEHDIEFENDTEARTDTKAGTDTEVRTDTEPEDDIDIISRSNNISKNTDNYQLGYLPLFRIKLYCGKTFET</sequence>
<proteinExistence type="predicted"/>
<evidence type="ECO:0000313" key="2">
    <source>
        <dbReference type="EMBL" id="CAG8764507.1"/>
    </source>
</evidence>
<feature type="non-terminal residue" evidence="2">
    <location>
        <position position="1"/>
    </location>
</feature>
<comment type="caution">
    <text evidence="2">The sequence shown here is derived from an EMBL/GenBank/DDBJ whole genome shotgun (WGS) entry which is preliminary data.</text>
</comment>
<reference evidence="2" key="1">
    <citation type="submission" date="2021-06" db="EMBL/GenBank/DDBJ databases">
        <authorList>
            <person name="Kallberg Y."/>
            <person name="Tangrot J."/>
            <person name="Rosling A."/>
        </authorList>
    </citation>
    <scope>NUCLEOTIDE SEQUENCE</scope>
    <source>
        <strain evidence="2">IN212</strain>
    </source>
</reference>
<organism evidence="2 3">
    <name type="scientific">Racocetra fulgida</name>
    <dbReference type="NCBI Taxonomy" id="60492"/>
    <lineage>
        <taxon>Eukaryota</taxon>
        <taxon>Fungi</taxon>
        <taxon>Fungi incertae sedis</taxon>
        <taxon>Mucoromycota</taxon>
        <taxon>Glomeromycotina</taxon>
        <taxon>Glomeromycetes</taxon>
        <taxon>Diversisporales</taxon>
        <taxon>Gigasporaceae</taxon>
        <taxon>Racocetra</taxon>
    </lineage>
</organism>
<dbReference type="Proteomes" id="UP000789396">
    <property type="component" value="Unassembled WGS sequence"/>
</dbReference>
<name>A0A9N9J569_9GLOM</name>
<dbReference type="AlphaFoldDB" id="A0A9N9J569"/>
<evidence type="ECO:0000256" key="1">
    <source>
        <dbReference type="SAM" id="MobiDB-lite"/>
    </source>
</evidence>
<dbReference type="EMBL" id="CAJVPZ010042835">
    <property type="protein sequence ID" value="CAG8764507.1"/>
    <property type="molecule type" value="Genomic_DNA"/>
</dbReference>
<feature type="region of interest" description="Disordered" evidence="1">
    <location>
        <begin position="25"/>
        <end position="51"/>
    </location>
</feature>
<evidence type="ECO:0000313" key="3">
    <source>
        <dbReference type="Proteomes" id="UP000789396"/>
    </source>
</evidence>
<protein>
    <submittedName>
        <fullName evidence="2">4435_t:CDS:1</fullName>
    </submittedName>
</protein>
<accession>A0A9N9J569</accession>
<feature type="compositionally biased region" description="Basic and acidic residues" evidence="1">
    <location>
        <begin position="25"/>
        <end position="47"/>
    </location>
</feature>
<keyword evidence="3" id="KW-1185">Reference proteome</keyword>
<gene>
    <name evidence="2" type="ORF">RFULGI_LOCUS14566</name>
</gene>